<keyword evidence="3" id="KW-1185">Reference proteome</keyword>
<gene>
    <name evidence="2" type="ORF">HNR07_005832</name>
</gene>
<reference evidence="2 3" key="1">
    <citation type="submission" date="2020-08" db="EMBL/GenBank/DDBJ databases">
        <title>Sequencing the genomes of 1000 actinobacteria strains.</title>
        <authorList>
            <person name="Klenk H.-P."/>
        </authorList>
    </citation>
    <scope>NUCLEOTIDE SEQUENCE [LARGE SCALE GENOMIC DNA]</scope>
    <source>
        <strain evidence="2 3">DSM 44598</strain>
    </source>
</reference>
<evidence type="ECO:0000256" key="1">
    <source>
        <dbReference type="SAM" id="SignalP"/>
    </source>
</evidence>
<accession>A0A840WS03</accession>
<feature type="chain" id="PRO_5033021281" description="Lipoprotein" evidence="1">
    <location>
        <begin position="35"/>
        <end position="187"/>
    </location>
</feature>
<dbReference type="AlphaFoldDB" id="A0A840WS03"/>
<comment type="caution">
    <text evidence="2">The sequence shown here is derived from an EMBL/GenBank/DDBJ whole genome shotgun (WGS) entry which is preliminary data.</text>
</comment>
<dbReference type="Proteomes" id="UP000579647">
    <property type="component" value="Unassembled WGS sequence"/>
</dbReference>
<feature type="signal peptide" evidence="1">
    <location>
        <begin position="1"/>
        <end position="34"/>
    </location>
</feature>
<organism evidence="2 3">
    <name type="scientific">Nocardiopsis metallicus</name>
    <dbReference type="NCBI Taxonomy" id="179819"/>
    <lineage>
        <taxon>Bacteria</taxon>
        <taxon>Bacillati</taxon>
        <taxon>Actinomycetota</taxon>
        <taxon>Actinomycetes</taxon>
        <taxon>Streptosporangiales</taxon>
        <taxon>Nocardiopsidaceae</taxon>
        <taxon>Nocardiopsis</taxon>
    </lineage>
</organism>
<evidence type="ECO:0008006" key="4">
    <source>
        <dbReference type="Google" id="ProtNLM"/>
    </source>
</evidence>
<dbReference type="EMBL" id="JACHDO010000001">
    <property type="protein sequence ID" value="MBB5494695.1"/>
    <property type="molecule type" value="Genomic_DNA"/>
</dbReference>
<keyword evidence="1" id="KW-0732">Signal</keyword>
<sequence>MRVPLSPGPAILPRTAVVLSAAALCLTACSTATETEGTPVEPGSSIDSEQAEAALETYRSAQELYITVVQGESELDEALPELEELSSGQALEAFTADARAFEEAGVTFEGTPSSTPEVTGLDTEADPAVATITDCWDDAAWQPVSEEGQPLEFEDGQPSRRVINARAEQQEQGWVLTQMSPEEGRTC</sequence>
<evidence type="ECO:0000313" key="2">
    <source>
        <dbReference type="EMBL" id="MBB5494695.1"/>
    </source>
</evidence>
<proteinExistence type="predicted"/>
<name>A0A840WS03_9ACTN</name>
<evidence type="ECO:0000313" key="3">
    <source>
        <dbReference type="Proteomes" id="UP000579647"/>
    </source>
</evidence>
<protein>
    <recommendedName>
        <fullName evidence="4">Lipoprotein</fullName>
    </recommendedName>
</protein>